<proteinExistence type="predicted"/>
<comment type="caution">
    <text evidence="7">The sequence shown here is derived from an EMBL/GenBank/DDBJ whole genome shotgun (WGS) entry which is preliminary data.</text>
</comment>
<keyword evidence="3" id="KW-0804">Transcription</keyword>
<evidence type="ECO:0000313" key="7">
    <source>
        <dbReference type="EMBL" id="RZC08504.1"/>
    </source>
</evidence>
<comment type="subcellular location">
    <subcellularLocation>
        <location evidence="1">Nucleus</location>
    </subcellularLocation>
</comment>
<dbReference type="GO" id="GO:0006351">
    <property type="term" value="P:DNA-templated transcription"/>
    <property type="evidence" value="ECO:0007669"/>
    <property type="project" value="InterPro"/>
</dbReference>
<gene>
    <name evidence="7" type="ORF">D0Y65_015280</name>
</gene>
<sequence length="112" mass="12814">MLRELIPHSDQKRDKASFLLEVIEYIHFLQEKVHKYEGSFQGWRNEQEKLMPWKKNNDKPAESFQPCGTDNGSSPSSALLFASMVDEKNITISPTIPPSTQNVESGLAQFKF</sequence>
<dbReference type="PROSITE" id="PS50888">
    <property type="entry name" value="BHLH"/>
    <property type="match status" value="1"/>
</dbReference>
<evidence type="ECO:0000256" key="4">
    <source>
        <dbReference type="ARBA" id="ARBA00023242"/>
    </source>
</evidence>
<dbReference type="InterPro" id="IPR036638">
    <property type="entry name" value="HLH_DNA-bd_sf"/>
</dbReference>
<evidence type="ECO:0000259" key="6">
    <source>
        <dbReference type="PROSITE" id="PS50888"/>
    </source>
</evidence>
<feature type="domain" description="BHLH" evidence="6">
    <location>
        <begin position="1"/>
        <end position="29"/>
    </location>
</feature>
<dbReference type="GO" id="GO:0005634">
    <property type="term" value="C:nucleus"/>
    <property type="evidence" value="ECO:0007669"/>
    <property type="project" value="UniProtKB-SubCell"/>
</dbReference>
<name>A0A445KCF6_GLYSO</name>
<accession>A0A445KCF6</accession>
<organism evidence="7 8">
    <name type="scientific">Glycine soja</name>
    <name type="common">Wild soybean</name>
    <dbReference type="NCBI Taxonomy" id="3848"/>
    <lineage>
        <taxon>Eukaryota</taxon>
        <taxon>Viridiplantae</taxon>
        <taxon>Streptophyta</taxon>
        <taxon>Embryophyta</taxon>
        <taxon>Tracheophyta</taxon>
        <taxon>Spermatophyta</taxon>
        <taxon>Magnoliopsida</taxon>
        <taxon>eudicotyledons</taxon>
        <taxon>Gunneridae</taxon>
        <taxon>Pentapetalae</taxon>
        <taxon>rosids</taxon>
        <taxon>fabids</taxon>
        <taxon>Fabales</taxon>
        <taxon>Fabaceae</taxon>
        <taxon>Papilionoideae</taxon>
        <taxon>50 kb inversion clade</taxon>
        <taxon>NPAAA clade</taxon>
        <taxon>indigoferoid/millettioid clade</taxon>
        <taxon>Phaseoleae</taxon>
        <taxon>Glycine</taxon>
        <taxon>Glycine subgen. Soja</taxon>
    </lineage>
</organism>
<dbReference type="Gene3D" id="4.10.280.10">
    <property type="entry name" value="Helix-loop-helix DNA-binding domain"/>
    <property type="match status" value="1"/>
</dbReference>
<evidence type="ECO:0000313" key="8">
    <source>
        <dbReference type="Proteomes" id="UP000289340"/>
    </source>
</evidence>
<evidence type="ECO:0000256" key="2">
    <source>
        <dbReference type="ARBA" id="ARBA00023015"/>
    </source>
</evidence>
<feature type="compositionally biased region" description="Polar residues" evidence="5">
    <location>
        <begin position="66"/>
        <end position="75"/>
    </location>
</feature>
<keyword evidence="2" id="KW-0805">Transcription regulation</keyword>
<dbReference type="EMBL" id="QZWG01000006">
    <property type="protein sequence ID" value="RZC08504.1"/>
    <property type="molecule type" value="Genomic_DNA"/>
</dbReference>
<keyword evidence="8" id="KW-1185">Reference proteome</keyword>
<evidence type="ECO:0000256" key="3">
    <source>
        <dbReference type="ARBA" id="ARBA00023163"/>
    </source>
</evidence>
<dbReference type="SUPFAM" id="SSF47459">
    <property type="entry name" value="HLH, helix-loop-helix DNA-binding domain"/>
    <property type="match status" value="1"/>
</dbReference>
<dbReference type="GO" id="GO:0046983">
    <property type="term" value="F:protein dimerization activity"/>
    <property type="evidence" value="ECO:0007669"/>
    <property type="project" value="InterPro"/>
</dbReference>
<dbReference type="Pfam" id="PF00010">
    <property type="entry name" value="HLH"/>
    <property type="match status" value="1"/>
</dbReference>
<dbReference type="GO" id="GO:0003700">
    <property type="term" value="F:DNA-binding transcription factor activity"/>
    <property type="evidence" value="ECO:0007669"/>
    <property type="project" value="InterPro"/>
</dbReference>
<keyword evidence="4" id="KW-0539">Nucleus</keyword>
<dbReference type="InterPro" id="IPR011598">
    <property type="entry name" value="bHLH_dom"/>
</dbReference>
<evidence type="ECO:0000256" key="5">
    <source>
        <dbReference type="SAM" id="MobiDB-lite"/>
    </source>
</evidence>
<evidence type="ECO:0000256" key="1">
    <source>
        <dbReference type="ARBA" id="ARBA00004123"/>
    </source>
</evidence>
<protein>
    <submittedName>
        <fullName evidence="7">Transcription factor BIM2</fullName>
    </submittedName>
</protein>
<dbReference type="Proteomes" id="UP000289340">
    <property type="component" value="Chromosome 6"/>
</dbReference>
<dbReference type="InterPro" id="IPR044295">
    <property type="entry name" value="BIM1/2/3"/>
</dbReference>
<feature type="region of interest" description="Disordered" evidence="5">
    <location>
        <begin position="55"/>
        <end position="75"/>
    </location>
</feature>
<dbReference type="AlphaFoldDB" id="A0A445KCF6"/>
<dbReference type="PANTHER" id="PTHR46412">
    <property type="entry name" value="BES1-INTERACTING MYC-LIKE PROTEIN"/>
    <property type="match status" value="1"/>
</dbReference>
<reference evidence="7 8" key="1">
    <citation type="submission" date="2018-09" db="EMBL/GenBank/DDBJ databases">
        <title>A high-quality reference genome of wild soybean provides a powerful tool to mine soybean genomes.</title>
        <authorList>
            <person name="Xie M."/>
            <person name="Chung C.Y.L."/>
            <person name="Li M.-W."/>
            <person name="Wong F.-L."/>
            <person name="Chan T.-F."/>
            <person name="Lam H.-M."/>
        </authorList>
    </citation>
    <scope>NUCLEOTIDE SEQUENCE [LARGE SCALE GENOMIC DNA]</scope>
    <source>
        <strain evidence="8">cv. W05</strain>
        <tissue evidence="7">Hypocotyl of etiolated seedlings</tissue>
    </source>
</reference>
<dbReference type="PANTHER" id="PTHR46412:SF3">
    <property type="entry name" value="TRANSCRIPTION FACTOR BIM1"/>
    <property type="match status" value="1"/>
</dbReference>